<dbReference type="OMA" id="HSEFYNC"/>
<gene>
    <name evidence="4" type="ORF">GSPATT00029132001</name>
</gene>
<dbReference type="GeneID" id="5011278"/>
<evidence type="ECO:0000313" key="5">
    <source>
        <dbReference type="Proteomes" id="UP000000600"/>
    </source>
</evidence>
<dbReference type="KEGG" id="ptm:GSPATT00029132001"/>
<feature type="compositionally biased region" description="Basic and acidic residues" evidence="3">
    <location>
        <begin position="18"/>
        <end position="29"/>
    </location>
</feature>
<dbReference type="SMART" id="SM00028">
    <property type="entry name" value="TPR"/>
    <property type="match status" value="2"/>
</dbReference>
<feature type="compositionally biased region" description="Polar residues" evidence="3">
    <location>
        <begin position="1"/>
        <end position="17"/>
    </location>
</feature>
<dbReference type="InParanoid" id="A0BHS9"/>
<dbReference type="OrthoDB" id="10043504at2759"/>
<dbReference type="InterPro" id="IPR011990">
    <property type="entry name" value="TPR-like_helical_dom_sf"/>
</dbReference>
<dbReference type="PANTHER" id="PTHR44943:SF4">
    <property type="entry name" value="TPR REPEAT-CONTAINING PROTEIN MJ0798"/>
    <property type="match status" value="1"/>
</dbReference>
<evidence type="ECO:0000313" key="4">
    <source>
        <dbReference type="EMBL" id="CAK58096.1"/>
    </source>
</evidence>
<evidence type="ECO:0000256" key="1">
    <source>
        <dbReference type="ARBA" id="ARBA00022737"/>
    </source>
</evidence>
<keyword evidence="5" id="KW-1185">Reference proteome</keyword>
<dbReference type="HOGENOM" id="CLU_1301794_0_0_1"/>
<accession>A0BHS9</accession>
<dbReference type="SUPFAM" id="SSF48439">
    <property type="entry name" value="Protein prenylyltransferase"/>
    <property type="match status" value="1"/>
</dbReference>
<evidence type="ECO:0000256" key="3">
    <source>
        <dbReference type="SAM" id="MobiDB-lite"/>
    </source>
</evidence>
<dbReference type="EMBL" id="CT867995">
    <property type="protein sequence ID" value="CAK58096.1"/>
    <property type="molecule type" value="Genomic_DNA"/>
</dbReference>
<reference evidence="4 5" key="1">
    <citation type="journal article" date="2006" name="Nature">
        <title>Global trends of whole-genome duplications revealed by the ciliate Paramecium tetraurelia.</title>
        <authorList>
            <consortium name="Genoscope"/>
            <person name="Aury J.-M."/>
            <person name="Jaillon O."/>
            <person name="Duret L."/>
            <person name="Noel B."/>
            <person name="Jubin C."/>
            <person name="Porcel B.M."/>
            <person name="Segurens B."/>
            <person name="Daubin V."/>
            <person name="Anthouard V."/>
            <person name="Aiach N."/>
            <person name="Arnaiz O."/>
            <person name="Billaut A."/>
            <person name="Beisson J."/>
            <person name="Blanc I."/>
            <person name="Bouhouche K."/>
            <person name="Camara F."/>
            <person name="Duharcourt S."/>
            <person name="Guigo R."/>
            <person name="Gogendeau D."/>
            <person name="Katinka M."/>
            <person name="Keller A.-M."/>
            <person name="Kissmehl R."/>
            <person name="Klotz C."/>
            <person name="Koll F."/>
            <person name="Le Moue A."/>
            <person name="Lepere C."/>
            <person name="Malinsky S."/>
            <person name="Nowacki M."/>
            <person name="Nowak J.K."/>
            <person name="Plattner H."/>
            <person name="Poulain J."/>
            <person name="Ruiz F."/>
            <person name="Serrano V."/>
            <person name="Zagulski M."/>
            <person name="Dessen P."/>
            <person name="Betermier M."/>
            <person name="Weissenbach J."/>
            <person name="Scarpelli C."/>
            <person name="Schachter V."/>
            <person name="Sperling L."/>
            <person name="Meyer E."/>
            <person name="Cohen J."/>
            <person name="Wincker P."/>
        </authorList>
    </citation>
    <scope>NUCLEOTIDE SEQUENCE [LARGE SCALE GENOMIC DNA]</scope>
    <source>
        <strain evidence="4 5">Stock d4-2</strain>
    </source>
</reference>
<dbReference type="RefSeq" id="XP_001425494.1">
    <property type="nucleotide sequence ID" value="XM_001425457.1"/>
</dbReference>
<keyword evidence="2" id="KW-0802">TPR repeat</keyword>
<dbReference type="PANTHER" id="PTHR44943">
    <property type="entry name" value="CELLULOSE SYNTHASE OPERON PROTEIN C"/>
    <property type="match status" value="1"/>
</dbReference>
<dbReference type="AlphaFoldDB" id="A0BHS9"/>
<name>A0BHS9_PARTE</name>
<protein>
    <submittedName>
        <fullName evidence="4">Uncharacterized protein</fullName>
    </submittedName>
</protein>
<dbReference type="InterPro" id="IPR051685">
    <property type="entry name" value="Ycf3/AcsC/BcsC/TPR_MFPF"/>
</dbReference>
<feature type="region of interest" description="Disordered" evidence="3">
    <location>
        <begin position="1"/>
        <end position="36"/>
    </location>
</feature>
<keyword evidence="1" id="KW-0677">Repeat</keyword>
<dbReference type="Proteomes" id="UP000000600">
    <property type="component" value="Unassembled WGS sequence"/>
</dbReference>
<evidence type="ECO:0000256" key="2">
    <source>
        <dbReference type="ARBA" id="ARBA00022803"/>
    </source>
</evidence>
<proteinExistence type="predicted"/>
<dbReference type="InterPro" id="IPR019734">
    <property type="entry name" value="TPR_rpt"/>
</dbReference>
<dbReference type="Gene3D" id="1.25.40.10">
    <property type="entry name" value="Tetratricopeptide repeat domain"/>
    <property type="match status" value="1"/>
</dbReference>
<organism evidence="4 5">
    <name type="scientific">Paramecium tetraurelia</name>
    <dbReference type="NCBI Taxonomy" id="5888"/>
    <lineage>
        <taxon>Eukaryota</taxon>
        <taxon>Sar</taxon>
        <taxon>Alveolata</taxon>
        <taxon>Ciliophora</taxon>
        <taxon>Intramacronucleata</taxon>
        <taxon>Oligohymenophorea</taxon>
        <taxon>Peniculida</taxon>
        <taxon>Parameciidae</taxon>
        <taxon>Paramecium</taxon>
    </lineage>
</organism>
<sequence>MKSKMLQQQYGSQNNTSKKLEQGRQDKSKNTRQNKGKILIQKKQCGNIIQQFKKAKTILAIKIALLLNNLELNIQEKVVKNYDAKIQKNSEDSSYYHNKGIRNYVELLAVNLEKMNRLEEALENYDLAILKNPKHSEFYNCKGKINIQNFQANILEKMNRLEEVLQNFDFAIQNNPEESKYYFNKGLNKMLHFQRLYVRQNEQIKKRALLYL</sequence>